<feature type="non-terminal residue" evidence="1">
    <location>
        <position position="12"/>
    </location>
</feature>
<reference evidence="1 2" key="1">
    <citation type="journal article" date="2014" name="Am. J. Bot.">
        <title>Genome assembly and annotation for red clover (Trifolium pratense; Fabaceae).</title>
        <authorList>
            <person name="Istvanek J."/>
            <person name="Jaros M."/>
            <person name="Krenek A."/>
            <person name="Repkova J."/>
        </authorList>
    </citation>
    <scope>NUCLEOTIDE SEQUENCE [LARGE SCALE GENOMIC DNA]</scope>
    <source>
        <strain evidence="2">cv. Tatra</strain>
        <tissue evidence="1">Young leaves</tissue>
    </source>
</reference>
<accession>A0A2K3KH37</accession>
<dbReference type="EMBL" id="ASHM01182536">
    <property type="protein sequence ID" value="PNX65611.1"/>
    <property type="molecule type" value="Genomic_DNA"/>
</dbReference>
<comment type="caution">
    <text evidence="1">The sequence shown here is derived from an EMBL/GenBank/DDBJ whole genome shotgun (WGS) entry which is preliminary data.</text>
</comment>
<evidence type="ECO:0000313" key="1">
    <source>
        <dbReference type="EMBL" id="PNX65611.1"/>
    </source>
</evidence>
<protein>
    <submittedName>
        <fullName evidence="1">Uncharacterized protein</fullName>
    </submittedName>
</protein>
<dbReference type="Proteomes" id="UP000236291">
    <property type="component" value="Unassembled WGS sequence"/>
</dbReference>
<name>A0A2K3KH37_TRIPR</name>
<organism evidence="1 2">
    <name type="scientific">Trifolium pratense</name>
    <name type="common">Red clover</name>
    <dbReference type="NCBI Taxonomy" id="57577"/>
    <lineage>
        <taxon>Eukaryota</taxon>
        <taxon>Viridiplantae</taxon>
        <taxon>Streptophyta</taxon>
        <taxon>Embryophyta</taxon>
        <taxon>Tracheophyta</taxon>
        <taxon>Spermatophyta</taxon>
        <taxon>Magnoliopsida</taxon>
        <taxon>eudicotyledons</taxon>
        <taxon>Gunneridae</taxon>
        <taxon>Pentapetalae</taxon>
        <taxon>rosids</taxon>
        <taxon>fabids</taxon>
        <taxon>Fabales</taxon>
        <taxon>Fabaceae</taxon>
        <taxon>Papilionoideae</taxon>
        <taxon>50 kb inversion clade</taxon>
        <taxon>NPAAA clade</taxon>
        <taxon>Hologalegina</taxon>
        <taxon>IRL clade</taxon>
        <taxon>Trifolieae</taxon>
        <taxon>Trifolium</taxon>
    </lineage>
</organism>
<gene>
    <name evidence="1" type="ORF">L195_g062687</name>
</gene>
<sequence>MAFFLRMIRDPD</sequence>
<evidence type="ECO:0000313" key="2">
    <source>
        <dbReference type="Proteomes" id="UP000236291"/>
    </source>
</evidence>
<proteinExistence type="predicted"/>
<reference evidence="1 2" key="2">
    <citation type="journal article" date="2017" name="Front. Plant Sci.">
        <title>Gene Classification and Mining of Molecular Markers Useful in Red Clover (Trifolium pratense) Breeding.</title>
        <authorList>
            <person name="Istvanek J."/>
            <person name="Dluhosova J."/>
            <person name="Dluhos P."/>
            <person name="Patkova L."/>
            <person name="Nedelnik J."/>
            <person name="Repkova J."/>
        </authorList>
    </citation>
    <scope>NUCLEOTIDE SEQUENCE [LARGE SCALE GENOMIC DNA]</scope>
    <source>
        <strain evidence="2">cv. Tatra</strain>
        <tissue evidence="1">Young leaves</tissue>
    </source>
</reference>